<feature type="site" description="Interaction with substrate tRNA" evidence="10">
    <location>
        <position position="242"/>
    </location>
</feature>
<dbReference type="PANTHER" id="PTHR11088">
    <property type="entry name" value="TRNA DIMETHYLALLYLTRANSFERASE"/>
    <property type="match status" value="1"/>
</dbReference>
<dbReference type="HAMAP" id="MF_00185">
    <property type="entry name" value="IPP_trans"/>
    <property type="match status" value="1"/>
</dbReference>
<sequence length="428" mass="47503">MDDSEVAKLVFEGISALVDLTGELAAGLVIDSVANLVDALLDLIAVLAGLILDVVLVVADGVLGLIEESHVISFREFPPLGDDSVKATQGLVHFCEFFRFTRCCEDVVTVRKDNYVSLPVICFIGPTASGKSRLAVRVCRRLNADEHPAEIINTDSMVVYRGMDIGTATPTLCEQRTVVHHLVSILDVTEPSSVVLMQTLARDAVEDCLSRGAIPILVGGSALYTKAIIEEMSIPPTDSEVRARWQERLDAEGSQALHDELARRDPKAAKLILPGNGRRIVRALEVIDLTGSFTATIPDGTFHWPHTVQIGLKLPREDIDRRIADRVDQMWADGFVDEVRSLVDVGLREGLTASRALGYRQVLEYLDGDYDEDEARRRTVIGTRRFARKQLMWYRRDDRIEWFNALAPNLDDQVVTRVLTSLSLDEED</sequence>
<evidence type="ECO:0000256" key="8">
    <source>
        <dbReference type="ARBA" id="ARBA00022842"/>
    </source>
</evidence>
<keyword evidence="4 10" id="KW-0808">Transferase</keyword>
<feature type="binding site" evidence="10">
    <location>
        <begin position="127"/>
        <end position="132"/>
    </location>
    <ligand>
        <name>substrate</name>
    </ligand>
</feature>
<comment type="similarity">
    <text evidence="3 10 13">Belongs to the IPP transferase family.</text>
</comment>
<evidence type="ECO:0000256" key="6">
    <source>
        <dbReference type="ARBA" id="ARBA00022741"/>
    </source>
</evidence>
<comment type="caution">
    <text evidence="10">Lacks conserved residue(s) required for the propagation of feature annotation.</text>
</comment>
<proteinExistence type="inferred from homology"/>
<dbReference type="EC" id="2.5.1.75" evidence="10"/>
<evidence type="ECO:0000256" key="5">
    <source>
        <dbReference type="ARBA" id="ARBA00022694"/>
    </source>
</evidence>
<dbReference type="InterPro" id="IPR027417">
    <property type="entry name" value="P-loop_NTPase"/>
</dbReference>
<evidence type="ECO:0000256" key="2">
    <source>
        <dbReference type="ARBA" id="ARBA00003213"/>
    </source>
</evidence>
<evidence type="ECO:0000256" key="13">
    <source>
        <dbReference type="RuleBase" id="RU003785"/>
    </source>
</evidence>
<evidence type="ECO:0000256" key="12">
    <source>
        <dbReference type="RuleBase" id="RU003784"/>
    </source>
</evidence>
<evidence type="ECO:0000256" key="10">
    <source>
        <dbReference type="HAMAP-Rule" id="MF_00185"/>
    </source>
</evidence>
<keyword evidence="8 10" id="KW-0460">Magnesium</keyword>
<comment type="function">
    <text evidence="2 10 12">Catalyzes the transfer of a dimethylallyl group onto the adenine at position 37 in tRNAs that read codons beginning with uridine, leading to the formation of N6-(dimethylallyl)adenosine (i(6)A).</text>
</comment>
<keyword evidence="15" id="KW-1185">Reference proteome</keyword>
<dbReference type="NCBIfam" id="TIGR00174">
    <property type="entry name" value="miaA"/>
    <property type="match status" value="1"/>
</dbReference>
<evidence type="ECO:0000256" key="4">
    <source>
        <dbReference type="ARBA" id="ARBA00022679"/>
    </source>
</evidence>
<reference evidence="14" key="1">
    <citation type="submission" date="2010-08" db="EMBL/GenBank/DDBJ databases">
        <authorList>
            <person name="Weinstock G."/>
            <person name="Sodergren E."/>
            <person name="Clifton S."/>
            <person name="Fulton L."/>
            <person name="Fulton B."/>
            <person name="Courtney L."/>
            <person name="Fronick C."/>
            <person name="Harrison M."/>
            <person name="Strong C."/>
            <person name="Farmer C."/>
            <person name="Delahaunty K."/>
            <person name="Markovic C."/>
            <person name="Hall O."/>
            <person name="Minx P."/>
            <person name="Tomlinson C."/>
            <person name="Mitreva M."/>
            <person name="Hou S."/>
            <person name="Chen J."/>
            <person name="Wollam A."/>
            <person name="Pepin K.H."/>
            <person name="Johnson M."/>
            <person name="Bhonagiri V."/>
            <person name="Zhang X."/>
            <person name="Suruliraj S."/>
            <person name="Warren W."/>
            <person name="Chinwalla A."/>
            <person name="Mardis E.R."/>
            <person name="Wilson R.K."/>
        </authorList>
    </citation>
    <scope>NUCLEOTIDE SEQUENCE [LARGE SCALE GENOMIC DNA]</scope>
    <source>
        <strain evidence="14">HL044PA1</strain>
    </source>
</reference>
<dbReference type="InterPro" id="IPR018022">
    <property type="entry name" value="IPT"/>
</dbReference>
<dbReference type="EMBL" id="ADZU01000034">
    <property type="protein sequence ID" value="EFS91646.1"/>
    <property type="molecule type" value="Genomic_DNA"/>
</dbReference>
<comment type="subunit">
    <text evidence="10">Monomer.</text>
</comment>
<evidence type="ECO:0000256" key="3">
    <source>
        <dbReference type="ARBA" id="ARBA00005842"/>
    </source>
</evidence>
<evidence type="ECO:0000256" key="11">
    <source>
        <dbReference type="RuleBase" id="RU003783"/>
    </source>
</evidence>
<feature type="binding site" evidence="10">
    <location>
        <begin position="125"/>
        <end position="132"/>
    </location>
    <ligand>
        <name>ATP</name>
        <dbReference type="ChEBI" id="CHEBI:30616"/>
    </ligand>
</feature>
<name>A0ABP2K7R2_9ACTN</name>
<dbReference type="SUPFAM" id="SSF52540">
    <property type="entry name" value="P-loop containing nucleoside triphosphate hydrolases"/>
    <property type="match status" value="1"/>
</dbReference>
<comment type="catalytic activity">
    <reaction evidence="9 10 11">
        <text>adenosine(37) in tRNA + dimethylallyl diphosphate = N(6)-dimethylallyladenosine(37) in tRNA + diphosphate</text>
        <dbReference type="Rhea" id="RHEA:26482"/>
        <dbReference type="Rhea" id="RHEA-COMP:10162"/>
        <dbReference type="Rhea" id="RHEA-COMP:10375"/>
        <dbReference type="ChEBI" id="CHEBI:33019"/>
        <dbReference type="ChEBI" id="CHEBI:57623"/>
        <dbReference type="ChEBI" id="CHEBI:74411"/>
        <dbReference type="ChEBI" id="CHEBI:74415"/>
        <dbReference type="EC" id="2.5.1.75"/>
    </reaction>
</comment>
<gene>
    <name evidence="10 14" type="primary">miaA</name>
    <name evidence="14" type="ORF">HMPREF9607_02153</name>
</gene>
<dbReference type="Proteomes" id="UP000003179">
    <property type="component" value="Unassembled WGS sequence"/>
</dbReference>
<keyword evidence="7 10" id="KW-0067">ATP-binding</keyword>
<evidence type="ECO:0000256" key="1">
    <source>
        <dbReference type="ARBA" id="ARBA00001946"/>
    </source>
</evidence>
<keyword evidence="5 10" id="KW-0819">tRNA processing</keyword>
<feature type="site" description="Interaction with substrate tRNA" evidence="10">
    <location>
        <position position="221"/>
    </location>
</feature>
<evidence type="ECO:0000313" key="15">
    <source>
        <dbReference type="Proteomes" id="UP000003179"/>
    </source>
</evidence>
<organism evidence="14 15">
    <name type="scientific">Cutibacterium modestum HL044PA1</name>
    <dbReference type="NCBI Taxonomy" id="765109"/>
    <lineage>
        <taxon>Bacteria</taxon>
        <taxon>Bacillati</taxon>
        <taxon>Actinomycetota</taxon>
        <taxon>Actinomycetes</taxon>
        <taxon>Propionibacteriales</taxon>
        <taxon>Propionibacteriaceae</taxon>
        <taxon>Cutibacterium</taxon>
        <taxon>Cutibacterium modestum</taxon>
    </lineage>
</organism>
<comment type="cofactor">
    <cofactor evidence="1 10">
        <name>Mg(2+)</name>
        <dbReference type="ChEBI" id="CHEBI:18420"/>
    </cofactor>
</comment>
<accession>A0ABP2K7R2</accession>
<evidence type="ECO:0000256" key="9">
    <source>
        <dbReference type="ARBA" id="ARBA00049563"/>
    </source>
</evidence>
<dbReference type="Gene3D" id="3.40.50.300">
    <property type="entry name" value="P-loop containing nucleotide triphosphate hydrolases"/>
    <property type="match status" value="1"/>
</dbReference>
<evidence type="ECO:0000313" key="14">
    <source>
        <dbReference type="EMBL" id="EFS91646.1"/>
    </source>
</evidence>
<keyword evidence="6 10" id="KW-0547">Nucleotide-binding</keyword>
<dbReference type="PANTHER" id="PTHR11088:SF60">
    <property type="entry name" value="TRNA DIMETHYLALLYLTRANSFERASE"/>
    <property type="match status" value="1"/>
</dbReference>
<dbReference type="Gene3D" id="1.10.20.140">
    <property type="match status" value="1"/>
</dbReference>
<feature type="region of interest" description="Interaction with substrate tRNA" evidence="10">
    <location>
        <begin position="155"/>
        <end position="158"/>
    </location>
</feature>
<protein>
    <recommendedName>
        <fullName evidence="10">tRNA dimethylallyltransferase</fullName>
        <ecNumber evidence="10">2.5.1.75</ecNumber>
    </recommendedName>
    <alternativeName>
        <fullName evidence="10">Dimethylallyl diphosphate:tRNA dimethylallyltransferase</fullName>
        <shortName evidence="10">DMAPP:tRNA dimethylallyltransferase</shortName>
        <shortName evidence="10">DMATase</shortName>
    </alternativeName>
    <alternativeName>
        <fullName evidence="10">Isopentenyl-diphosphate:tRNA isopentenyltransferase</fullName>
        <shortName evidence="10">IPP transferase</shortName>
        <shortName evidence="10">IPPT</shortName>
        <shortName evidence="10">IPTase</shortName>
    </alternativeName>
</protein>
<dbReference type="GO" id="GO:0052381">
    <property type="term" value="F:tRNA dimethylallyltransferase activity"/>
    <property type="evidence" value="ECO:0007669"/>
    <property type="project" value="UniProtKB-EC"/>
</dbReference>
<comment type="caution">
    <text evidence="14">The sequence shown here is derived from an EMBL/GenBank/DDBJ whole genome shotgun (WGS) entry which is preliminary data.</text>
</comment>
<evidence type="ECO:0000256" key="7">
    <source>
        <dbReference type="ARBA" id="ARBA00022840"/>
    </source>
</evidence>
<dbReference type="InterPro" id="IPR039657">
    <property type="entry name" value="Dimethylallyltransferase"/>
</dbReference>
<dbReference type="Pfam" id="PF01715">
    <property type="entry name" value="IPPT"/>
    <property type="match status" value="1"/>
</dbReference>